<proteinExistence type="predicted"/>
<dbReference type="Proteomes" id="UP000663881">
    <property type="component" value="Unassembled WGS sequence"/>
</dbReference>
<evidence type="ECO:0000313" key="2">
    <source>
        <dbReference type="EMBL" id="CAF3674492.1"/>
    </source>
</evidence>
<name>A0A815CY15_9BILA</name>
<evidence type="ECO:0000313" key="3">
    <source>
        <dbReference type="Proteomes" id="UP000663891"/>
    </source>
</evidence>
<dbReference type="EMBL" id="CAJNON010000504">
    <property type="protein sequence ID" value="CAF1293914.1"/>
    <property type="molecule type" value="Genomic_DNA"/>
</dbReference>
<sequence>MDYQLQSLQIRVTALGSLCNRIENRIPQRITTVLQVQSVCNAASSIQRALKPMSRNPQVDELIHNMADMQRAIESCEQVVNAWNS</sequence>
<reference evidence="1" key="1">
    <citation type="submission" date="2021-02" db="EMBL/GenBank/DDBJ databases">
        <authorList>
            <person name="Nowell W R."/>
        </authorList>
    </citation>
    <scope>NUCLEOTIDE SEQUENCE</scope>
</reference>
<accession>A0A815CY15</accession>
<evidence type="ECO:0000313" key="1">
    <source>
        <dbReference type="EMBL" id="CAF1293914.1"/>
    </source>
</evidence>
<dbReference type="AlphaFoldDB" id="A0A815CY15"/>
<gene>
    <name evidence="2" type="ORF">OKA104_LOCUS10676</name>
    <name evidence="1" type="ORF">VCS650_LOCUS30662</name>
</gene>
<comment type="caution">
    <text evidence="1">The sequence shown here is derived from an EMBL/GenBank/DDBJ whole genome shotgun (WGS) entry which is preliminary data.</text>
</comment>
<dbReference type="EMBL" id="CAJOAY010000479">
    <property type="protein sequence ID" value="CAF3674492.1"/>
    <property type="molecule type" value="Genomic_DNA"/>
</dbReference>
<protein>
    <submittedName>
        <fullName evidence="1">Uncharacterized protein</fullName>
    </submittedName>
</protein>
<organism evidence="1 3">
    <name type="scientific">Adineta steineri</name>
    <dbReference type="NCBI Taxonomy" id="433720"/>
    <lineage>
        <taxon>Eukaryota</taxon>
        <taxon>Metazoa</taxon>
        <taxon>Spiralia</taxon>
        <taxon>Gnathifera</taxon>
        <taxon>Rotifera</taxon>
        <taxon>Eurotatoria</taxon>
        <taxon>Bdelloidea</taxon>
        <taxon>Adinetida</taxon>
        <taxon>Adinetidae</taxon>
        <taxon>Adineta</taxon>
    </lineage>
</organism>
<dbReference type="Proteomes" id="UP000663891">
    <property type="component" value="Unassembled WGS sequence"/>
</dbReference>